<dbReference type="InterPro" id="IPR050891">
    <property type="entry name" value="TatD-type_Hydrolase"/>
</dbReference>
<reference evidence="5 6" key="1">
    <citation type="submission" date="2024-02" db="EMBL/GenBank/DDBJ databases">
        <title>First draft genome assembly of two strains of Seiridium cardinale.</title>
        <authorList>
            <person name="Emiliani G."/>
            <person name="Scali E."/>
        </authorList>
    </citation>
    <scope>NUCLEOTIDE SEQUENCE [LARGE SCALE GENOMIC DNA]</scope>
    <source>
        <strain evidence="5 6">BM-138-000479</strain>
    </source>
</reference>
<evidence type="ECO:0000256" key="4">
    <source>
        <dbReference type="ARBA" id="ARBA00022801"/>
    </source>
</evidence>
<evidence type="ECO:0000256" key="1">
    <source>
        <dbReference type="ARBA" id="ARBA00009275"/>
    </source>
</evidence>
<accession>A0ABR2X8N8</accession>
<evidence type="ECO:0000313" key="5">
    <source>
        <dbReference type="EMBL" id="KAK9770102.1"/>
    </source>
</evidence>
<evidence type="ECO:0000313" key="6">
    <source>
        <dbReference type="Proteomes" id="UP001465668"/>
    </source>
</evidence>
<proteinExistence type="inferred from homology"/>
<dbReference type="Pfam" id="PF01026">
    <property type="entry name" value="TatD_DNase"/>
    <property type="match status" value="1"/>
</dbReference>
<dbReference type="PANTHER" id="PTHR10060:SF15">
    <property type="entry name" value="DEOXYRIBONUCLEASE TATDN1"/>
    <property type="match status" value="1"/>
</dbReference>
<dbReference type="GO" id="GO:0016787">
    <property type="term" value="F:hydrolase activity"/>
    <property type="evidence" value="ECO:0007669"/>
    <property type="project" value="UniProtKB-KW"/>
</dbReference>
<dbReference type="InterPro" id="IPR001130">
    <property type="entry name" value="TatD-like"/>
</dbReference>
<comment type="caution">
    <text evidence="5">The sequence shown here is derived from an EMBL/GenBank/DDBJ whole genome shotgun (WGS) entry which is preliminary data.</text>
</comment>
<dbReference type="Gene3D" id="3.20.20.140">
    <property type="entry name" value="Metal-dependent hydrolases"/>
    <property type="match status" value="1"/>
</dbReference>
<dbReference type="EMBL" id="JARVKM010000101">
    <property type="protein sequence ID" value="KAK9770102.1"/>
    <property type="molecule type" value="Genomic_DNA"/>
</dbReference>
<keyword evidence="3" id="KW-0479">Metal-binding</keyword>
<dbReference type="SUPFAM" id="SSF51556">
    <property type="entry name" value="Metallo-dependent hydrolases"/>
    <property type="match status" value="1"/>
</dbReference>
<keyword evidence="4 5" id="KW-0378">Hydrolase</keyword>
<organism evidence="5 6">
    <name type="scientific">Seiridium cardinale</name>
    <dbReference type="NCBI Taxonomy" id="138064"/>
    <lineage>
        <taxon>Eukaryota</taxon>
        <taxon>Fungi</taxon>
        <taxon>Dikarya</taxon>
        <taxon>Ascomycota</taxon>
        <taxon>Pezizomycotina</taxon>
        <taxon>Sordariomycetes</taxon>
        <taxon>Xylariomycetidae</taxon>
        <taxon>Amphisphaeriales</taxon>
        <taxon>Sporocadaceae</taxon>
        <taxon>Seiridium</taxon>
    </lineage>
</organism>
<gene>
    <name evidence="5" type="ORF">SCAR479_13207</name>
</gene>
<comment type="similarity">
    <text evidence="1">Belongs to the metallo-dependent hydrolases superfamily. TatD-type hydrolase family.</text>
</comment>
<dbReference type="Proteomes" id="UP001465668">
    <property type="component" value="Unassembled WGS sequence"/>
</dbReference>
<protein>
    <submittedName>
        <fullName evidence="5">TatD family hydrolase</fullName>
    </submittedName>
</protein>
<dbReference type="InterPro" id="IPR032466">
    <property type="entry name" value="Metal_Hydrolase"/>
</dbReference>
<name>A0ABR2X8N8_9PEZI</name>
<evidence type="ECO:0000256" key="2">
    <source>
        <dbReference type="ARBA" id="ARBA00022722"/>
    </source>
</evidence>
<keyword evidence="2" id="KW-0540">Nuclease</keyword>
<evidence type="ECO:0000256" key="3">
    <source>
        <dbReference type="ARBA" id="ARBA00022723"/>
    </source>
</evidence>
<keyword evidence="6" id="KW-1185">Reference proteome</keyword>
<sequence length="176" mass="19665">MDLTRLPDQAPTRATKSLQYADLDRALTAGVEKAMFTGMSSSDIPTNLDIAQSHPSKSCFVTVSVQPYYATEPSAEGPAYYEKHRQSIQHALAEDPCPLKAFGKLGLDYDRLNHADKGTQIATFKAQLDMFVEEKWDLPLFLYCRTSFDDFVQVIGPYVEKLPRRGLVHSFVGTKA</sequence>
<dbReference type="PANTHER" id="PTHR10060">
    <property type="entry name" value="TATD FAMILY DEOXYRIBONUCLEASE"/>
    <property type="match status" value="1"/>
</dbReference>